<dbReference type="FunFam" id="2.30.33.40:FF:000001">
    <property type="entry name" value="10 kDa chaperonin"/>
    <property type="match status" value="1"/>
</dbReference>
<keyword evidence="6" id="KW-1185">Reference proteome</keyword>
<name>A0A936ZUF6_9FLAO</name>
<dbReference type="NCBIfam" id="NF001533">
    <property type="entry name" value="PRK00364.2-4"/>
    <property type="match status" value="1"/>
</dbReference>
<organism evidence="5 6">
    <name type="scientific">Aquimarina mytili</name>
    <dbReference type="NCBI Taxonomy" id="874423"/>
    <lineage>
        <taxon>Bacteria</taxon>
        <taxon>Pseudomonadati</taxon>
        <taxon>Bacteroidota</taxon>
        <taxon>Flavobacteriia</taxon>
        <taxon>Flavobacteriales</taxon>
        <taxon>Flavobacteriaceae</taxon>
        <taxon>Aquimarina</taxon>
    </lineage>
</organism>
<evidence type="ECO:0000256" key="1">
    <source>
        <dbReference type="ARBA" id="ARBA00006975"/>
    </source>
</evidence>
<comment type="function">
    <text evidence="3 4">Together with the chaperonin GroEL, plays an essential role in assisting protein folding. The GroEL-GroES system forms a nano-cage that allows encapsulation of the non-native substrate proteins and provides a physical environment optimized to promote and accelerate protein folding. GroES binds to the apical surface of the GroEL ring, thereby capping the opening of the GroEL channel.</text>
</comment>
<dbReference type="AlphaFoldDB" id="A0A936ZUF6"/>
<dbReference type="RefSeq" id="WP_201916337.1">
    <property type="nucleotide sequence ID" value="NZ_BAABAX010000001.1"/>
</dbReference>
<dbReference type="GO" id="GO:0044183">
    <property type="term" value="F:protein folding chaperone"/>
    <property type="evidence" value="ECO:0007669"/>
    <property type="project" value="InterPro"/>
</dbReference>
<evidence type="ECO:0000256" key="2">
    <source>
        <dbReference type="ARBA" id="ARBA00023186"/>
    </source>
</evidence>
<sequence>MHKFKIQPLADGVLVKADIAEEKSKGGIIIPDSAKEKPQKGIILAVGKGKKDEPMTVKVGDTVLYGKYSGTEITIEGIDALIMKESDIFGIIQPTTTLELI</sequence>
<dbReference type="PANTHER" id="PTHR10772:SF58">
    <property type="entry name" value="CO-CHAPERONIN GROES"/>
    <property type="match status" value="1"/>
</dbReference>
<dbReference type="SMART" id="SM00883">
    <property type="entry name" value="Cpn10"/>
    <property type="match status" value="1"/>
</dbReference>
<evidence type="ECO:0000313" key="5">
    <source>
        <dbReference type="EMBL" id="MBL0682356.1"/>
    </source>
</evidence>
<dbReference type="CDD" id="cd00320">
    <property type="entry name" value="cpn10"/>
    <property type="match status" value="1"/>
</dbReference>
<proteinExistence type="inferred from homology"/>
<dbReference type="PRINTS" id="PR00297">
    <property type="entry name" value="CHAPERONIN10"/>
</dbReference>
<evidence type="ECO:0000313" key="6">
    <source>
        <dbReference type="Proteomes" id="UP000651057"/>
    </source>
</evidence>
<keyword evidence="2 3" id="KW-0143">Chaperone</keyword>
<protein>
    <recommendedName>
        <fullName evidence="3">Co-chaperonin GroES</fullName>
    </recommendedName>
    <alternativeName>
        <fullName evidence="3">10 kDa chaperonin</fullName>
    </alternativeName>
    <alternativeName>
        <fullName evidence="3">Chaperonin-10</fullName>
        <shortName evidence="3">Cpn10</shortName>
    </alternativeName>
</protein>
<dbReference type="EMBL" id="JAERQJ010000001">
    <property type="protein sequence ID" value="MBL0682356.1"/>
    <property type="molecule type" value="Genomic_DNA"/>
</dbReference>
<accession>A0A936ZUF6</accession>
<dbReference type="Proteomes" id="UP000651057">
    <property type="component" value="Unassembled WGS sequence"/>
</dbReference>
<comment type="subunit">
    <text evidence="3">Heptamer of 7 subunits arranged in a ring. Interacts with the chaperonin GroEL.</text>
</comment>
<dbReference type="GO" id="GO:0051082">
    <property type="term" value="F:unfolded protein binding"/>
    <property type="evidence" value="ECO:0007669"/>
    <property type="project" value="TreeGrafter"/>
</dbReference>
<comment type="caution">
    <text evidence="5">The sequence shown here is derived from an EMBL/GenBank/DDBJ whole genome shotgun (WGS) entry which is preliminary data.</text>
</comment>
<comment type="subcellular location">
    <subcellularLocation>
        <location evidence="3">Cytoplasm</location>
    </subcellularLocation>
</comment>
<dbReference type="InterPro" id="IPR020818">
    <property type="entry name" value="Chaperonin_GroES"/>
</dbReference>
<dbReference type="InterPro" id="IPR037124">
    <property type="entry name" value="Chaperonin_GroES_sf"/>
</dbReference>
<dbReference type="NCBIfam" id="NF001531">
    <property type="entry name" value="PRK00364.2-2"/>
    <property type="match status" value="1"/>
</dbReference>
<reference evidence="5" key="1">
    <citation type="submission" date="2021-01" db="EMBL/GenBank/DDBJ databases">
        <authorList>
            <person name="Zhong Y.L."/>
        </authorList>
    </citation>
    <scope>NUCLEOTIDE SEQUENCE</scope>
    <source>
        <strain evidence="5">KCTC 23302</strain>
    </source>
</reference>
<dbReference type="GO" id="GO:0046872">
    <property type="term" value="F:metal ion binding"/>
    <property type="evidence" value="ECO:0007669"/>
    <property type="project" value="TreeGrafter"/>
</dbReference>
<dbReference type="GO" id="GO:0005524">
    <property type="term" value="F:ATP binding"/>
    <property type="evidence" value="ECO:0007669"/>
    <property type="project" value="InterPro"/>
</dbReference>
<gene>
    <name evidence="3" type="primary">groES</name>
    <name evidence="3" type="synonym">groS</name>
    <name evidence="5" type="ORF">JJQ60_02395</name>
</gene>
<dbReference type="GO" id="GO:0005737">
    <property type="term" value="C:cytoplasm"/>
    <property type="evidence" value="ECO:0007669"/>
    <property type="project" value="UniProtKB-SubCell"/>
</dbReference>
<evidence type="ECO:0000256" key="3">
    <source>
        <dbReference type="HAMAP-Rule" id="MF_00580"/>
    </source>
</evidence>
<dbReference type="Pfam" id="PF00166">
    <property type="entry name" value="Cpn10"/>
    <property type="match status" value="1"/>
</dbReference>
<comment type="similarity">
    <text evidence="1 3 4">Belongs to the GroES chaperonin family.</text>
</comment>
<dbReference type="HAMAP" id="MF_00580">
    <property type="entry name" value="CH10"/>
    <property type="match status" value="1"/>
</dbReference>
<dbReference type="GO" id="GO:0051087">
    <property type="term" value="F:protein-folding chaperone binding"/>
    <property type="evidence" value="ECO:0007669"/>
    <property type="project" value="TreeGrafter"/>
</dbReference>
<dbReference type="SUPFAM" id="SSF50129">
    <property type="entry name" value="GroES-like"/>
    <property type="match status" value="1"/>
</dbReference>
<keyword evidence="3" id="KW-0963">Cytoplasm</keyword>
<dbReference type="InterPro" id="IPR011032">
    <property type="entry name" value="GroES-like_sf"/>
</dbReference>
<dbReference type="Gene3D" id="2.30.33.40">
    <property type="entry name" value="GroES chaperonin"/>
    <property type="match status" value="1"/>
</dbReference>
<dbReference type="PANTHER" id="PTHR10772">
    <property type="entry name" value="10 KDA HEAT SHOCK PROTEIN"/>
    <property type="match status" value="1"/>
</dbReference>
<evidence type="ECO:0000256" key="4">
    <source>
        <dbReference type="RuleBase" id="RU000535"/>
    </source>
</evidence>